<protein>
    <submittedName>
        <fullName evidence="1">Uncharacterized protein</fullName>
    </submittedName>
</protein>
<gene>
    <name evidence="1" type="ORF">EIN_096910</name>
</gene>
<dbReference type="GeneID" id="14886239"/>
<reference evidence="1 2" key="1">
    <citation type="submission" date="2012-10" db="EMBL/GenBank/DDBJ databases">
        <authorList>
            <person name="Zafar N."/>
            <person name="Inman J."/>
            <person name="Hall N."/>
            <person name="Lorenzi H."/>
            <person name="Caler E."/>
        </authorList>
    </citation>
    <scope>NUCLEOTIDE SEQUENCE [LARGE SCALE GENOMIC DNA]</scope>
    <source>
        <strain evidence="1 2">IP1</strain>
    </source>
</reference>
<dbReference type="AlphaFoldDB" id="A0A0A1U0K9"/>
<evidence type="ECO:0000313" key="2">
    <source>
        <dbReference type="Proteomes" id="UP000014680"/>
    </source>
</evidence>
<keyword evidence="2" id="KW-1185">Reference proteome</keyword>
<evidence type="ECO:0000313" key="1">
    <source>
        <dbReference type="EMBL" id="ELP87424.1"/>
    </source>
</evidence>
<organism evidence="1 2">
    <name type="scientific">Entamoeba invadens IP1</name>
    <dbReference type="NCBI Taxonomy" id="370355"/>
    <lineage>
        <taxon>Eukaryota</taxon>
        <taxon>Amoebozoa</taxon>
        <taxon>Evosea</taxon>
        <taxon>Archamoebae</taxon>
        <taxon>Mastigamoebida</taxon>
        <taxon>Entamoebidae</taxon>
        <taxon>Entamoeba</taxon>
    </lineage>
</organism>
<proteinExistence type="predicted"/>
<accession>A0A0A1U0K9</accession>
<name>A0A0A1U0K9_ENTIV</name>
<dbReference type="Proteomes" id="UP000014680">
    <property type="component" value="Unassembled WGS sequence"/>
</dbReference>
<dbReference type="RefSeq" id="XP_004254195.1">
    <property type="nucleotide sequence ID" value="XM_004254147.1"/>
</dbReference>
<dbReference type="VEuPathDB" id="AmoebaDB:EIN_096910"/>
<dbReference type="EMBL" id="KB206860">
    <property type="protein sequence ID" value="ELP87424.1"/>
    <property type="molecule type" value="Genomic_DNA"/>
</dbReference>
<dbReference type="KEGG" id="eiv:EIN_096910"/>
<sequence length="544" mass="62066">MVCQNLDTRRNIKTTFVRIKQEMWFFKNIFLVFGLQLGNNKTLIINNIFALGNNDTKSICVNDFIAVDYTSSSVVVKEKWECYDNLKDADKKIKGLNLNIGCYTSRTNFYLDRLNYSTAKCGEYLLVVGPSQIQYYCMVRGWMNLEFEEKTDDIKNSIIGIDTYLYNRLSSGLQGSINYLSQVTIAPTEIALGRPPSIYVVRMNSSGVVIQIGNSNKIVERIKIKSNVMEREIPMEKDATFILPAIEEMVTLSLISINNDKITTPLVNITNEETIDFDVSFESRKNKSCRFIIDEEVFTEGVPRTKSTLLLWDIWQLQLNGDGKPVDIVNNTIVIIPIVTIVDPTRGLASLAFYYSSEILLGDDFKELYLELKIKDVSRFKLQATRYARNKYSKNYTLAEREVFGDLETKYYYGEDGETVYMRVAINKGSRVYANMVIVNTLIPINTTMTLKKATFTRTSELTNQYNCDYKTVNCYQTECTITNVSIKDGTNIWQDGCYPSCGVCGSGYVCTTSGRCQAEKNYNQRDEVNYFSISGVLLFMLLL</sequence>